<feature type="binding site" evidence="1">
    <location>
        <position position="35"/>
    </location>
    <ligand>
        <name>Zn(2+)</name>
        <dbReference type="ChEBI" id="CHEBI:29105"/>
    </ligand>
</feature>
<dbReference type="Gene3D" id="3.40.50.150">
    <property type="entry name" value="Vaccinia Virus protein VP39"/>
    <property type="match status" value="1"/>
</dbReference>
<sequence length="289" mass="29574">MTGRPTLPATAVAALSCPVCAAPLAAGEGEALLRCPAGHSFDRARQGHVSLLPPGHRPPSGDSAAMVADRSAFLAAGHYAGVSAALADAALGEEDAAAPSTLLDLGGGTGQHLAAVLDRAPAAAGIVLDSSPYAARRAARAHPRAMAVVADTWARLPVRDAAVDRVLVVFAPRNGPETARVLRPGGRLVVVTPAPDHLAEIVGPLGLLRVDPGKAQRLSDSLEPHLVPVDVRAHRQVLSLDHAAVATLVGMGPHARHLTTAGLAASLGRLPSPVEVTISVDIGRYRRAR</sequence>
<feature type="binding site" evidence="2">
    <location>
        <position position="79"/>
    </location>
    <ligand>
        <name>S-adenosyl-L-methionine</name>
        <dbReference type="ChEBI" id="CHEBI:59789"/>
    </ligand>
</feature>
<dbReference type="PIRSF" id="PIRSF018249">
    <property type="entry name" value="MyrA_prd"/>
    <property type="match status" value="1"/>
</dbReference>
<dbReference type="SUPFAM" id="SSF53335">
    <property type="entry name" value="S-adenosyl-L-methionine-dependent methyltransferases"/>
    <property type="match status" value="1"/>
</dbReference>
<feature type="binding site" evidence="1">
    <location>
        <position position="39"/>
    </location>
    <ligand>
        <name>Zn(2+)</name>
        <dbReference type="ChEBI" id="CHEBI:29105"/>
    </ligand>
</feature>
<feature type="domain" description="23S rRNA (guanine(745)-N(1))-methyltransferase N-terminal" evidence="5">
    <location>
        <begin position="16"/>
        <end position="54"/>
    </location>
</feature>
<keyword evidence="7" id="KW-1185">Reference proteome</keyword>
<keyword evidence="1" id="KW-0862">Zinc</keyword>
<dbReference type="Pfam" id="PF21302">
    <property type="entry name" value="Zn_ribbon_RlmA"/>
    <property type="match status" value="1"/>
</dbReference>
<feature type="binding site" evidence="2">
    <location>
        <begin position="109"/>
        <end position="110"/>
    </location>
    <ligand>
        <name>S-adenosyl-L-methionine</name>
        <dbReference type="ChEBI" id="CHEBI:59789"/>
    </ligand>
</feature>
<dbReference type="InterPro" id="IPR041698">
    <property type="entry name" value="Methyltransf_25"/>
</dbReference>
<protein>
    <submittedName>
        <fullName evidence="6">23S rRNA m(1)G-748 methyltransferase</fullName>
    </submittedName>
</protein>
<name>A0A5S5CM86_9ACTN</name>
<keyword evidence="1" id="KW-0479">Metal-binding</keyword>
<feature type="signal peptide" evidence="3">
    <location>
        <begin position="1"/>
        <end position="21"/>
    </location>
</feature>
<dbReference type="InterPro" id="IPR016718">
    <property type="entry name" value="rRNA_m1G-MeTrfase_A_prd"/>
</dbReference>
<dbReference type="InterPro" id="IPR048647">
    <property type="entry name" value="RlmA_N"/>
</dbReference>
<feature type="binding site" evidence="2">
    <location>
        <position position="197"/>
    </location>
    <ligand>
        <name>S-adenosyl-L-methionine</name>
        <dbReference type="ChEBI" id="CHEBI:59789"/>
    </ligand>
</feature>
<keyword evidence="6" id="KW-0808">Transferase</keyword>
<dbReference type="CDD" id="cd02440">
    <property type="entry name" value="AdoMet_MTases"/>
    <property type="match status" value="1"/>
</dbReference>
<dbReference type="AlphaFoldDB" id="A0A5S5CM86"/>
<keyword evidence="2" id="KW-0949">S-adenosyl-L-methionine</keyword>
<feature type="chain" id="PRO_5024380299" evidence="3">
    <location>
        <begin position="22"/>
        <end position="289"/>
    </location>
</feature>
<dbReference type="GO" id="GO:0008168">
    <property type="term" value="F:methyltransferase activity"/>
    <property type="evidence" value="ECO:0007669"/>
    <property type="project" value="UniProtKB-KW"/>
</dbReference>
<gene>
    <name evidence="6" type="ORF">BD833_11858</name>
</gene>
<organism evidence="6 7">
    <name type="scientific">Blastococcus xanthinilyticus</name>
    <dbReference type="NCBI Taxonomy" id="1564164"/>
    <lineage>
        <taxon>Bacteria</taxon>
        <taxon>Bacillati</taxon>
        <taxon>Actinomycetota</taxon>
        <taxon>Actinomycetes</taxon>
        <taxon>Geodermatophilales</taxon>
        <taxon>Geodermatophilaceae</taxon>
        <taxon>Blastococcus</taxon>
    </lineage>
</organism>
<feature type="domain" description="Methyltransferase" evidence="4">
    <location>
        <begin position="103"/>
        <end position="186"/>
    </location>
</feature>
<evidence type="ECO:0000259" key="5">
    <source>
        <dbReference type="Pfam" id="PF21302"/>
    </source>
</evidence>
<keyword evidence="6" id="KW-0489">Methyltransferase</keyword>
<dbReference type="PROSITE" id="PS51257">
    <property type="entry name" value="PROKAR_LIPOPROTEIN"/>
    <property type="match status" value="1"/>
</dbReference>
<evidence type="ECO:0000256" key="3">
    <source>
        <dbReference type="SAM" id="SignalP"/>
    </source>
</evidence>
<dbReference type="InterPro" id="IPR029063">
    <property type="entry name" value="SAM-dependent_MTases_sf"/>
</dbReference>
<evidence type="ECO:0000313" key="7">
    <source>
        <dbReference type="Proteomes" id="UP000322499"/>
    </source>
</evidence>
<proteinExistence type="predicted"/>
<evidence type="ECO:0000313" key="6">
    <source>
        <dbReference type="EMBL" id="TYP82822.1"/>
    </source>
</evidence>
<accession>A0A5S5CM86</accession>
<dbReference type="Pfam" id="PF13649">
    <property type="entry name" value="Methyltransf_25"/>
    <property type="match status" value="1"/>
</dbReference>
<dbReference type="GO" id="GO:0046872">
    <property type="term" value="F:metal ion binding"/>
    <property type="evidence" value="ECO:0007669"/>
    <property type="project" value="UniProtKB-KW"/>
</dbReference>
<dbReference type="EMBL" id="VNHW01000018">
    <property type="protein sequence ID" value="TYP82822.1"/>
    <property type="molecule type" value="Genomic_DNA"/>
</dbReference>
<reference evidence="6 7" key="1">
    <citation type="submission" date="2019-07" db="EMBL/GenBank/DDBJ databases">
        <title>Genomic Encyclopedia of Archaeal and Bacterial Type Strains, Phase II (KMG-II): from individual species to whole genera.</title>
        <authorList>
            <person name="Goeker M."/>
        </authorList>
    </citation>
    <scope>NUCLEOTIDE SEQUENCE [LARGE SCALE GENOMIC DNA]</scope>
    <source>
        <strain evidence="6 7">DSM 46842</strain>
    </source>
</reference>
<comment type="caution">
    <text evidence="6">The sequence shown here is derived from an EMBL/GenBank/DDBJ whole genome shotgun (WGS) entry which is preliminary data.</text>
</comment>
<keyword evidence="3" id="KW-0732">Signal</keyword>
<evidence type="ECO:0000256" key="1">
    <source>
        <dbReference type="PIRSR" id="PIRSR018249-1"/>
    </source>
</evidence>
<dbReference type="GO" id="GO:0032259">
    <property type="term" value="P:methylation"/>
    <property type="evidence" value="ECO:0007669"/>
    <property type="project" value="UniProtKB-KW"/>
</dbReference>
<dbReference type="Proteomes" id="UP000322499">
    <property type="component" value="Unassembled WGS sequence"/>
</dbReference>
<evidence type="ECO:0000259" key="4">
    <source>
        <dbReference type="Pfam" id="PF13649"/>
    </source>
</evidence>
<evidence type="ECO:0000256" key="2">
    <source>
        <dbReference type="PIRSR" id="PIRSR018249-2"/>
    </source>
</evidence>